<feature type="domain" description="HTH lacI-type" evidence="4">
    <location>
        <begin position="4"/>
        <end position="61"/>
    </location>
</feature>
<dbReference type="Proteomes" id="UP000218598">
    <property type="component" value="Unassembled WGS sequence"/>
</dbReference>
<dbReference type="PROSITE" id="PS50943">
    <property type="entry name" value="HTH_CROC1"/>
    <property type="match status" value="1"/>
</dbReference>
<dbReference type="EMBL" id="NRGR01000065">
    <property type="protein sequence ID" value="PCC37566.1"/>
    <property type="molecule type" value="Genomic_DNA"/>
</dbReference>
<dbReference type="InterPro" id="IPR028082">
    <property type="entry name" value="Peripla_BP_I"/>
</dbReference>
<dbReference type="PANTHER" id="PTHR30146:SF109">
    <property type="entry name" value="HTH-TYPE TRANSCRIPTIONAL REGULATOR GALS"/>
    <property type="match status" value="1"/>
</dbReference>
<comment type="caution">
    <text evidence="6">The sequence shown here is derived from an EMBL/GenBank/DDBJ whole genome shotgun (WGS) entry which is preliminary data.</text>
</comment>
<dbReference type="Gene3D" id="1.10.260.40">
    <property type="entry name" value="lambda repressor-like DNA-binding domains"/>
    <property type="match status" value="1"/>
</dbReference>
<evidence type="ECO:0000256" key="3">
    <source>
        <dbReference type="ARBA" id="ARBA00023163"/>
    </source>
</evidence>
<dbReference type="Pfam" id="PF00356">
    <property type="entry name" value="LacI"/>
    <property type="match status" value="1"/>
</dbReference>
<dbReference type="AlphaFoldDB" id="A0A2A3YE09"/>
<dbReference type="PANTHER" id="PTHR30146">
    <property type="entry name" value="LACI-RELATED TRANSCRIPTIONAL REPRESSOR"/>
    <property type="match status" value="1"/>
</dbReference>
<organism evidence="6 7">
    <name type="scientific">Brachybacterium alimentarium</name>
    <dbReference type="NCBI Taxonomy" id="47845"/>
    <lineage>
        <taxon>Bacteria</taxon>
        <taxon>Bacillati</taxon>
        <taxon>Actinomycetota</taxon>
        <taxon>Actinomycetes</taxon>
        <taxon>Micrococcales</taxon>
        <taxon>Dermabacteraceae</taxon>
        <taxon>Brachybacterium</taxon>
    </lineage>
</organism>
<dbReference type="InterPro" id="IPR001387">
    <property type="entry name" value="Cro/C1-type_HTH"/>
</dbReference>
<dbReference type="CDD" id="cd01392">
    <property type="entry name" value="HTH_LacI"/>
    <property type="match status" value="1"/>
</dbReference>
<dbReference type="SUPFAM" id="SSF53822">
    <property type="entry name" value="Periplasmic binding protein-like I"/>
    <property type="match status" value="1"/>
</dbReference>
<reference evidence="6 7" key="1">
    <citation type="journal article" date="2017" name="Elife">
        <title>Extensive horizontal gene transfer in cheese-associated bacteria.</title>
        <authorList>
            <person name="Bonham K.S."/>
            <person name="Wolfe B.E."/>
            <person name="Dutton R.J."/>
        </authorList>
    </citation>
    <scope>NUCLEOTIDE SEQUENCE [LARGE SCALE GENOMIC DNA]</scope>
    <source>
        <strain evidence="6 7">341_9</strain>
    </source>
</reference>
<evidence type="ECO:0000313" key="7">
    <source>
        <dbReference type="Proteomes" id="UP000218598"/>
    </source>
</evidence>
<keyword evidence="3" id="KW-0804">Transcription</keyword>
<sequence length="344" mass="36702">MGRVTRKDVAELAGVAPSTVSNILNGRASALGIRPSTADRVRVAAHELGYIPHAGARMLRAGTSQTLGLMLGGLPLRLRAPVLVDIVTTAIAQARQRHHVVLPFVNPGDGGMEVDYVNRILADVDLAGVIGELSPRNLAAGARLHALDVPVVWMSLESPLMHPPGLAHVAIRQAPGVEEVIHQLWMEPDEEAAILVGPGARPERIGVALRAFNRETHVISTSTWLAHAGAEGFAVVHENYPRVRTVFCGDDLLAAGFLHAMREAGLAAPDDYSVMGFGGHESDSPTEQRITSVRWPLCELTEVAVELLVGHLMGDARLELSSSAPVVRTVDSSALLGTTARLRR</sequence>
<proteinExistence type="predicted"/>
<dbReference type="GO" id="GO:0003700">
    <property type="term" value="F:DNA-binding transcription factor activity"/>
    <property type="evidence" value="ECO:0007669"/>
    <property type="project" value="TreeGrafter"/>
</dbReference>
<dbReference type="RefSeq" id="WP_096198038.1">
    <property type="nucleotide sequence ID" value="NZ_JBQQOD010000036.1"/>
</dbReference>
<keyword evidence="7" id="KW-1185">Reference proteome</keyword>
<gene>
    <name evidence="6" type="ORF">CIK66_18650</name>
</gene>
<evidence type="ECO:0000256" key="1">
    <source>
        <dbReference type="ARBA" id="ARBA00023015"/>
    </source>
</evidence>
<evidence type="ECO:0000259" key="4">
    <source>
        <dbReference type="PROSITE" id="PS50932"/>
    </source>
</evidence>
<name>A0A2A3YE09_9MICO</name>
<dbReference type="PROSITE" id="PS50932">
    <property type="entry name" value="HTH_LACI_2"/>
    <property type="match status" value="1"/>
</dbReference>
<dbReference type="SMART" id="SM00354">
    <property type="entry name" value="HTH_LACI"/>
    <property type="match status" value="1"/>
</dbReference>
<dbReference type="InterPro" id="IPR046335">
    <property type="entry name" value="LacI/GalR-like_sensor"/>
</dbReference>
<dbReference type="SUPFAM" id="SSF47413">
    <property type="entry name" value="lambda repressor-like DNA-binding domains"/>
    <property type="match status" value="1"/>
</dbReference>
<feature type="domain" description="HTH cro/C1-type" evidence="5">
    <location>
        <begin position="5"/>
        <end position="29"/>
    </location>
</feature>
<keyword evidence="1" id="KW-0805">Transcription regulation</keyword>
<evidence type="ECO:0000256" key="2">
    <source>
        <dbReference type="ARBA" id="ARBA00023125"/>
    </source>
</evidence>
<dbReference type="InterPro" id="IPR010982">
    <property type="entry name" value="Lambda_DNA-bd_dom_sf"/>
</dbReference>
<dbReference type="Gene3D" id="3.40.50.2300">
    <property type="match status" value="2"/>
</dbReference>
<protein>
    <submittedName>
        <fullName evidence="6">Uncharacterized protein</fullName>
    </submittedName>
</protein>
<dbReference type="InterPro" id="IPR000843">
    <property type="entry name" value="HTH_LacI"/>
</dbReference>
<accession>A0A2A3YE09</accession>
<dbReference type="GO" id="GO:0000976">
    <property type="term" value="F:transcription cis-regulatory region binding"/>
    <property type="evidence" value="ECO:0007669"/>
    <property type="project" value="TreeGrafter"/>
</dbReference>
<dbReference type="OrthoDB" id="9796186at2"/>
<keyword evidence="2" id="KW-0238">DNA-binding</keyword>
<evidence type="ECO:0000313" key="6">
    <source>
        <dbReference type="EMBL" id="PCC37566.1"/>
    </source>
</evidence>
<dbReference type="Pfam" id="PF13377">
    <property type="entry name" value="Peripla_BP_3"/>
    <property type="match status" value="1"/>
</dbReference>
<evidence type="ECO:0000259" key="5">
    <source>
        <dbReference type="PROSITE" id="PS50943"/>
    </source>
</evidence>